<comment type="subcellular location">
    <subcellularLocation>
        <location evidence="1">Membrane</location>
        <topology evidence="1">Multi-pass membrane protein</topology>
    </subcellularLocation>
</comment>
<dbReference type="EMBL" id="JBHTHR010000902">
    <property type="protein sequence ID" value="MFD0803454.1"/>
    <property type="molecule type" value="Genomic_DNA"/>
</dbReference>
<comment type="caution">
    <text evidence="6">The sequence shown here is derived from an EMBL/GenBank/DDBJ whole genome shotgun (WGS) entry which is preliminary data.</text>
</comment>
<keyword evidence="2 5" id="KW-0812">Transmembrane</keyword>
<keyword evidence="7" id="KW-1185">Reference proteome</keyword>
<sequence>RARRARGLDAGGNPARAVSIFTGKVFALLVRAIRTGTLLAMAMDARGFAGGPRSHARLSVWRRRDTALIVGTLVLVGTAHTVSLAAGTWTPLTF</sequence>
<protein>
    <submittedName>
        <fullName evidence="6">Energy-coupling factor transporter transmembrane component T</fullName>
    </submittedName>
</protein>
<dbReference type="Proteomes" id="UP001596956">
    <property type="component" value="Unassembled WGS sequence"/>
</dbReference>
<evidence type="ECO:0000256" key="2">
    <source>
        <dbReference type="ARBA" id="ARBA00022692"/>
    </source>
</evidence>
<evidence type="ECO:0000256" key="4">
    <source>
        <dbReference type="ARBA" id="ARBA00023136"/>
    </source>
</evidence>
<evidence type="ECO:0000256" key="1">
    <source>
        <dbReference type="ARBA" id="ARBA00004141"/>
    </source>
</evidence>
<organism evidence="6 7">
    <name type="scientific">Streptomonospora algeriensis</name>
    <dbReference type="NCBI Taxonomy" id="995084"/>
    <lineage>
        <taxon>Bacteria</taxon>
        <taxon>Bacillati</taxon>
        <taxon>Actinomycetota</taxon>
        <taxon>Actinomycetes</taxon>
        <taxon>Streptosporangiales</taxon>
        <taxon>Nocardiopsidaceae</taxon>
        <taxon>Streptomonospora</taxon>
    </lineage>
</organism>
<keyword evidence="4 5" id="KW-0472">Membrane</keyword>
<name>A0ABW3BK87_9ACTN</name>
<evidence type="ECO:0000313" key="6">
    <source>
        <dbReference type="EMBL" id="MFD0803454.1"/>
    </source>
</evidence>
<evidence type="ECO:0000256" key="3">
    <source>
        <dbReference type="ARBA" id="ARBA00022989"/>
    </source>
</evidence>
<feature type="transmembrane region" description="Helical" evidence="5">
    <location>
        <begin position="67"/>
        <end position="89"/>
    </location>
</feature>
<gene>
    <name evidence="6" type="ORF">ACFQZU_19300</name>
</gene>
<evidence type="ECO:0000256" key="5">
    <source>
        <dbReference type="SAM" id="Phobius"/>
    </source>
</evidence>
<proteinExistence type="predicted"/>
<evidence type="ECO:0000313" key="7">
    <source>
        <dbReference type="Proteomes" id="UP001596956"/>
    </source>
</evidence>
<dbReference type="CDD" id="cd16914">
    <property type="entry name" value="EcfT"/>
    <property type="match status" value="1"/>
</dbReference>
<keyword evidence="3 5" id="KW-1133">Transmembrane helix</keyword>
<accession>A0ABW3BK87</accession>
<dbReference type="InterPro" id="IPR003339">
    <property type="entry name" value="ABC/ECF_trnsptr_transmembrane"/>
</dbReference>
<feature type="non-terminal residue" evidence="6">
    <location>
        <position position="1"/>
    </location>
</feature>
<reference evidence="7" key="1">
    <citation type="journal article" date="2019" name="Int. J. Syst. Evol. Microbiol.">
        <title>The Global Catalogue of Microorganisms (GCM) 10K type strain sequencing project: providing services to taxonomists for standard genome sequencing and annotation.</title>
        <authorList>
            <consortium name="The Broad Institute Genomics Platform"/>
            <consortium name="The Broad Institute Genome Sequencing Center for Infectious Disease"/>
            <person name="Wu L."/>
            <person name="Ma J."/>
        </authorList>
    </citation>
    <scope>NUCLEOTIDE SEQUENCE [LARGE SCALE GENOMIC DNA]</scope>
    <source>
        <strain evidence="7">CCUG 63369</strain>
    </source>
</reference>